<name>A0A395JMI6_9GAMM</name>
<dbReference type="Proteomes" id="UP000253083">
    <property type="component" value="Unassembled WGS sequence"/>
</dbReference>
<comment type="caution">
    <text evidence="2">The sequence shown here is derived from an EMBL/GenBank/DDBJ whole genome shotgun (WGS) entry which is preliminary data.</text>
</comment>
<evidence type="ECO:0000313" key="3">
    <source>
        <dbReference type="Proteomes" id="UP000253083"/>
    </source>
</evidence>
<reference evidence="2 3" key="1">
    <citation type="submission" date="2018-06" db="EMBL/GenBank/DDBJ databases">
        <title>Genomic Encyclopedia of Type Strains, Phase IV (KMG-IV): sequencing the most valuable type-strain genomes for metagenomic binning, comparative biology and taxonomic classification.</title>
        <authorList>
            <person name="Goeker M."/>
        </authorList>
    </citation>
    <scope>NUCLEOTIDE SEQUENCE [LARGE SCALE GENOMIC DNA]</scope>
    <source>
        <strain evidence="2 3">DSM 24032</strain>
    </source>
</reference>
<organism evidence="2 3">
    <name type="scientific">Arenicella xantha</name>
    <dbReference type="NCBI Taxonomy" id="644221"/>
    <lineage>
        <taxon>Bacteria</taxon>
        <taxon>Pseudomonadati</taxon>
        <taxon>Pseudomonadota</taxon>
        <taxon>Gammaproteobacteria</taxon>
        <taxon>Arenicellales</taxon>
        <taxon>Arenicellaceae</taxon>
        <taxon>Arenicella</taxon>
    </lineage>
</organism>
<dbReference type="Gene3D" id="1.10.10.1320">
    <property type="entry name" value="Anti-sigma factor, zinc-finger domain"/>
    <property type="match status" value="1"/>
</dbReference>
<dbReference type="EMBL" id="QNRT01000001">
    <property type="protein sequence ID" value="RBP52840.1"/>
    <property type="molecule type" value="Genomic_DNA"/>
</dbReference>
<dbReference type="InterPro" id="IPR041916">
    <property type="entry name" value="Anti_sigma_zinc_sf"/>
</dbReference>
<evidence type="ECO:0000313" key="2">
    <source>
        <dbReference type="EMBL" id="RBP52840.1"/>
    </source>
</evidence>
<dbReference type="RefSeq" id="WP_113952457.1">
    <property type="nucleotide sequence ID" value="NZ_QNRT01000001.1"/>
</dbReference>
<gene>
    <name evidence="2" type="ORF">DFR28_101224</name>
</gene>
<feature type="transmembrane region" description="Helical" evidence="1">
    <location>
        <begin position="92"/>
        <end position="111"/>
    </location>
</feature>
<accession>A0A395JMI6</accession>
<evidence type="ECO:0000256" key="1">
    <source>
        <dbReference type="SAM" id="Phobius"/>
    </source>
</evidence>
<proteinExistence type="predicted"/>
<dbReference type="AlphaFoldDB" id="A0A395JMI6"/>
<keyword evidence="1" id="KW-1133">Transmembrane helix</keyword>
<keyword evidence="1" id="KW-0472">Membrane</keyword>
<sequence length="219" mass="24532">MHATIEQLTDIRDGIQTSVTAHVQNCEQCQAEMAYLDKLAGHLFDSVDQAPSDDAWQRILQSSDLPAANVVDLASARTSASPAKQNNSLTRAIYTLAASIAFVGMFSVFMVTQQTTQQQQATSQMQAKINQLMLNSRGLENVLQQVVVQEDGLSESDRAAAERLYWKLTSVDQALQEAKPNTPQDAERLRILWTDRVEVLNELNRLFYQRKDNVVNAKY</sequence>
<protein>
    <submittedName>
        <fullName evidence="2">Uncharacterized protein</fullName>
    </submittedName>
</protein>
<dbReference type="InParanoid" id="A0A395JMI6"/>
<keyword evidence="1" id="KW-0812">Transmembrane</keyword>
<keyword evidence="3" id="KW-1185">Reference proteome</keyword>